<dbReference type="InterPro" id="IPR004701">
    <property type="entry name" value="PTS_EIIA_man-typ"/>
</dbReference>
<dbReference type="PANTHER" id="PTHR33799:SF1">
    <property type="entry name" value="PTS SYSTEM MANNOSE-SPECIFIC EIIAB COMPONENT-RELATED"/>
    <property type="match status" value="1"/>
</dbReference>
<protein>
    <submittedName>
        <fullName evidence="3">PTS mannose transporter subunit IIA</fullName>
    </submittedName>
</protein>
<evidence type="ECO:0000313" key="3">
    <source>
        <dbReference type="EMBL" id="KAF0412468.1"/>
    </source>
</evidence>
<keyword evidence="1" id="KW-0808">Transferase</keyword>
<reference evidence="4" key="1">
    <citation type="submission" date="2020-03" db="EMBL/GenBank/DDBJ databases">
        <title>SpeciesPrimer: A bioinformatics pipeline dedicated to the design of qPCR primers for the quantification of bacterial species.</title>
        <authorList>
            <person name="Dreier M."/>
            <person name="Berthoud H."/>
            <person name="Shani N."/>
            <person name="Wechsler D."/>
            <person name="Junier P."/>
        </authorList>
    </citation>
    <scope>NUCLEOTIDE SEQUENCE [LARGE SCALE GENOMIC DNA]</scope>
    <source>
        <strain evidence="4">FAM13073</strain>
    </source>
</reference>
<comment type="caution">
    <text evidence="3">The sequence shown here is derived from an EMBL/GenBank/DDBJ whole genome shotgun (WGS) entry which is preliminary data.</text>
</comment>
<sequence length="142" mass="15692">MNKFLIATHGALASGILSTIEIIIGNNKNIEYIDAFTEGTDLVKELGTFIQEIDENDVGVIFTDLRGGSVNQKAFNMVGNADKKNIFVVTGFNLALILSLVLKPNRIVKEEIDTEIKVAREQMQLLEVESEDSAEIQNGFFN</sequence>
<name>A0ABQ6XGR5_PEDPE</name>
<dbReference type="Proteomes" id="UP000472573">
    <property type="component" value="Unassembled WGS sequence"/>
</dbReference>
<feature type="domain" description="PTS EIIA type-4" evidence="2">
    <location>
        <begin position="1"/>
        <end position="123"/>
    </location>
</feature>
<dbReference type="Gene3D" id="3.40.50.510">
    <property type="entry name" value="Phosphotransferase system, mannose-type IIA component"/>
    <property type="match status" value="1"/>
</dbReference>
<dbReference type="PANTHER" id="PTHR33799">
    <property type="entry name" value="PTS PERMEASE-RELATED-RELATED"/>
    <property type="match status" value="1"/>
</dbReference>
<dbReference type="PROSITE" id="PS51096">
    <property type="entry name" value="PTS_EIIA_TYPE_4"/>
    <property type="match status" value="1"/>
</dbReference>
<dbReference type="InterPro" id="IPR036662">
    <property type="entry name" value="PTS_EIIA_man-typ_sf"/>
</dbReference>
<proteinExistence type="predicted"/>
<organism evidence="3 4">
    <name type="scientific">Pediococcus pentosaceus</name>
    <dbReference type="NCBI Taxonomy" id="1255"/>
    <lineage>
        <taxon>Bacteria</taxon>
        <taxon>Bacillati</taxon>
        <taxon>Bacillota</taxon>
        <taxon>Bacilli</taxon>
        <taxon>Lactobacillales</taxon>
        <taxon>Lactobacillaceae</taxon>
        <taxon>Pediococcus</taxon>
    </lineage>
</organism>
<dbReference type="InterPro" id="IPR051471">
    <property type="entry name" value="Bacterial_PTS_sugar_comp"/>
</dbReference>
<evidence type="ECO:0000256" key="1">
    <source>
        <dbReference type="ARBA" id="ARBA00022679"/>
    </source>
</evidence>
<dbReference type="Pfam" id="PF03610">
    <property type="entry name" value="EIIA-man"/>
    <property type="match status" value="1"/>
</dbReference>
<dbReference type="EMBL" id="WENB01000006">
    <property type="protein sequence ID" value="KAF0412468.1"/>
    <property type="molecule type" value="Genomic_DNA"/>
</dbReference>
<keyword evidence="4" id="KW-1185">Reference proteome</keyword>
<dbReference type="SUPFAM" id="SSF53062">
    <property type="entry name" value="PTS system fructose IIA component-like"/>
    <property type="match status" value="1"/>
</dbReference>
<accession>A0ABQ6XGR5</accession>
<dbReference type="RefSeq" id="WP_159276731.1">
    <property type="nucleotide sequence ID" value="NZ_WENB01000006.1"/>
</dbReference>
<evidence type="ECO:0000313" key="4">
    <source>
        <dbReference type="Proteomes" id="UP000472573"/>
    </source>
</evidence>
<gene>
    <name evidence="3" type="ORF">GBO79_09215</name>
</gene>
<evidence type="ECO:0000259" key="2">
    <source>
        <dbReference type="PROSITE" id="PS51096"/>
    </source>
</evidence>